<dbReference type="GO" id="GO:0032259">
    <property type="term" value="P:methylation"/>
    <property type="evidence" value="ECO:0007669"/>
    <property type="project" value="UniProtKB-KW"/>
</dbReference>
<proteinExistence type="predicted"/>
<keyword evidence="2" id="KW-0808">Transferase</keyword>
<dbReference type="InterPro" id="IPR029063">
    <property type="entry name" value="SAM-dependent_MTases_sf"/>
</dbReference>
<dbReference type="STRING" id="996342.SAMN05443551_2989"/>
<dbReference type="AlphaFoldDB" id="A0A1M5VPB2"/>
<name>A0A1M5VPB2_9RHOB</name>
<organism evidence="2 3">
    <name type="scientific">Marivita hallyeonensis</name>
    <dbReference type="NCBI Taxonomy" id="996342"/>
    <lineage>
        <taxon>Bacteria</taxon>
        <taxon>Pseudomonadati</taxon>
        <taxon>Pseudomonadota</taxon>
        <taxon>Alphaproteobacteria</taxon>
        <taxon>Rhodobacterales</taxon>
        <taxon>Roseobacteraceae</taxon>
        <taxon>Marivita</taxon>
    </lineage>
</organism>
<dbReference type="Gene3D" id="3.40.50.150">
    <property type="entry name" value="Vaccinia Virus protein VP39"/>
    <property type="match status" value="1"/>
</dbReference>
<dbReference type="InterPro" id="IPR052514">
    <property type="entry name" value="SAM-dependent_MTase"/>
</dbReference>
<protein>
    <submittedName>
        <fullName evidence="2">Methyltransferase, FkbM family</fullName>
    </submittedName>
</protein>
<keyword evidence="3" id="KW-1185">Reference proteome</keyword>
<gene>
    <name evidence="2" type="ORF">SAMN05443551_2989</name>
</gene>
<dbReference type="SUPFAM" id="SSF53335">
    <property type="entry name" value="S-adenosyl-L-methionine-dependent methyltransferases"/>
    <property type="match status" value="1"/>
</dbReference>
<accession>A0A1M5VPB2</accession>
<reference evidence="2 3" key="1">
    <citation type="submission" date="2016-11" db="EMBL/GenBank/DDBJ databases">
        <authorList>
            <person name="Jaros S."/>
            <person name="Januszkiewicz K."/>
            <person name="Wedrychowicz H."/>
        </authorList>
    </citation>
    <scope>NUCLEOTIDE SEQUENCE [LARGE SCALE GENOMIC DNA]</scope>
    <source>
        <strain evidence="2 3">DSM 29431</strain>
    </source>
</reference>
<dbReference type="GO" id="GO:0008168">
    <property type="term" value="F:methyltransferase activity"/>
    <property type="evidence" value="ECO:0007669"/>
    <property type="project" value="UniProtKB-KW"/>
</dbReference>
<dbReference type="NCBIfam" id="TIGR01444">
    <property type="entry name" value="fkbM_fam"/>
    <property type="match status" value="1"/>
</dbReference>
<dbReference type="InterPro" id="IPR006342">
    <property type="entry name" value="FkbM_mtfrase"/>
</dbReference>
<dbReference type="RefSeq" id="WP_072778693.1">
    <property type="nucleotide sequence ID" value="NZ_FQXC01000004.1"/>
</dbReference>
<dbReference type="Pfam" id="PF05050">
    <property type="entry name" value="Methyltransf_21"/>
    <property type="match status" value="1"/>
</dbReference>
<sequence>MTILAKDLLNPIAASELAELTVAPGIFRLPGGTIVRSEVNGETVFFTVAARRDLIQNKYHANGVFYEQEELEILRRAFPPGGIYIDIGANVGNHALFVAKFLRPSEVVVVEPNPVAYKVLVSNVLLNHVDDVVDMTWLGYGIAEAAVDTFGLDFHMSNVGAGRLVEGAGDISVVPADDVIGDRAASFIKIDVEGMEMHVLRSLKETVKRCKPRMLIEVDRENREAFEAWVSEHGYTAYSRRKKYNPNRNFLLIHEEDQTWGSWTC</sequence>
<keyword evidence="2" id="KW-0489">Methyltransferase</keyword>
<evidence type="ECO:0000259" key="1">
    <source>
        <dbReference type="Pfam" id="PF05050"/>
    </source>
</evidence>
<evidence type="ECO:0000313" key="2">
    <source>
        <dbReference type="EMBL" id="SHH77067.1"/>
    </source>
</evidence>
<dbReference type="PANTHER" id="PTHR34203:SF15">
    <property type="entry name" value="SLL1173 PROTEIN"/>
    <property type="match status" value="1"/>
</dbReference>
<dbReference type="OrthoDB" id="5679686at2"/>
<dbReference type="PANTHER" id="PTHR34203">
    <property type="entry name" value="METHYLTRANSFERASE, FKBM FAMILY PROTEIN"/>
    <property type="match status" value="1"/>
</dbReference>
<dbReference type="Proteomes" id="UP000184221">
    <property type="component" value="Unassembled WGS sequence"/>
</dbReference>
<feature type="domain" description="Methyltransferase FkbM" evidence="1">
    <location>
        <begin position="86"/>
        <end position="235"/>
    </location>
</feature>
<evidence type="ECO:0000313" key="3">
    <source>
        <dbReference type="Proteomes" id="UP000184221"/>
    </source>
</evidence>
<dbReference type="EMBL" id="FQXC01000004">
    <property type="protein sequence ID" value="SHH77067.1"/>
    <property type="molecule type" value="Genomic_DNA"/>
</dbReference>